<name>A0A4V1QSY7_9MICO</name>
<comment type="caution">
    <text evidence="1">The sequence shown here is derived from an EMBL/GenBank/DDBJ whole genome shotgun (WGS) entry which is preliminary data.</text>
</comment>
<dbReference type="AlphaFoldDB" id="A0A4V1QSY7"/>
<sequence>GAVLLVRLAALMAAADDGRPGLAACSIGGGQGVAMIVERVA</sequence>
<organism evidence="1 2">
    <name type="scientific">Agromyces binzhouensis</name>
    <dbReference type="NCBI Taxonomy" id="1817495"/>
    <lineage>
        <taxon>Bacteria</taxon>
        <taxon>Bacillati</taxon>
        <taxon>Actinomycetota</taxon>
        <taxon>Actinomycetes</taxon>
        <taxon>Micrococcales</taxon>
        <taxon>Microbacteriaceae</taxon>
        <taxon>Agromyces</taxon>
    </lineage>
</organism>
<keyword evidence="1" id="KW-0808">Transferase</keyword>
<evidence type="ECO:0000313" key="2">
    <source>
        <dbReference type="Proteomes" id="UP000292881"/>
    </source>
</evidence>
<dbReference type="EC" id="2.3.1.9" evidence="1"/>
<evidence type="ECO:0000313" key="1">
    <source>
        <dbReference type="EMBL" id="RXZ50033.1"/>
    </source>
</evidence>
<keyword evidence="1" id="KW-0012">Acyltransferase</keyword>
<proteinExistence type="predicted"/>
<keyword evidence="2" id="KW-1185">Reference proteome</keyword>
<gene>
    <name evidence="1" type="ORF">ESO86_03980</name>
</gene>
<feature type="non-terminal residue" evidence="1">
    <location>
        <position position="1"/>
    </location>
</feature>
<dbReference type="EMBL" id="SDPL01000039">
    <property type="protein sequence ID" value="RXZ50033.1"/>
    <property type="molecule type" value="Genomic_DNA"/>
</dbReference>
<accession>A0A4V1QSY7</accession>
<protein>
    <submittedName>
        <fullName evidence="1">Acetyl-CoA C-acyltransferase</fullName>
        <ecNumber evidence="1">2.3.1.9</ecNumber>
    </submittedName>
</protein>
<dbReference type="GO" id="GO:0003985">
    <property type="term" value="F:acetyl-CoA C-acetyltransferase activity"/>
    <property type="evidence" value="ECO:0007669"/>
    <property type="project" value="UniProtKB-EC"/>
</dbReference>
<dbReference type="Proteomes" id="UP000292881">
    <property type="component" value="Unassembled WGS sequence"/>
</dbReference>
<reference evidence="1 2" key="1">
    <citation type="submission" date="2019-01" db="EMBL/GenBank/DDBJ databases">
        <authorList>
            <person name="Li J."/>
        </authorList>
    </citation>
    <scope>NUCLEOTIDE SEQUENCE [LARGE SCALE GENOMIC DNA]</scope>
    <source>
        <strain evidence="1 2">CGMCC 4.7180</strain>
    </source>
</reference>